<dbReference type="InterPro" id="IPR023191">
    <property type="entry name" value="DNMP_kinase_N"/>
</dbReference>
<keyword evidence="2" id="KW-1185">Reference proteome</keyword>
<dbReference type="RefSeq" id="YP_003969611.1">
    <property type="nucleotide sequence ID" value="NC_014636.1"/>
</dbReference>
<accession>E1A276</accession>
<dbReference type="InterPro" id="IPR027417">
    <property type="entry name" value="P-loop_NTPase"/>
</dbReference>
<dbReference type="OrthoDB" id="14006at10239"/>
<keyword evidence="1" id="KW-0418">Kinase</keyword>
<proteinExistence type="predicted"/>
<dbReference type="InterPro" id="IPR048444">
    <property type="entry name" value="DNMK"/>
</dbReference>
<reference evidence="1 2" key="1">
    <citation type="journal article" date="2012" name="Vet. Microbiol.">
        <title>Complete genome sequence and characterization of a broad-host range T4-like bacteriophage phiAS5 infecting Aeromonas salmonicida subsp. salmonicida.</title>
        <authorList>
            <person name="Kim J.H."/>
            <person name="Son J.S."/>
            <person name="Choi Y.J."/>
            <person name="Choresca C.H.Jr."/>
            <person name="Shin S.P."/>
            <person name="Han J.E."/>
            <person name="Jun J.W."/>
            <person name="Park S.C."/>
        </authorList>
    </citation>
    <scope>NUCLEOTIDE SEQUENCE [LARGE SCALE GENOMIC DNA]</scope>
</reference>
<sequence length="229" mass="26635">MLIGIHGKKRSGKDTAARYMRNYEVDIGGNAEIYSLAFPIKLALNFGIGRQVGLSFDDFDGKTSVNRDNDLFYVTREMMLECLRYLHLSYQQMNMDDWTKAVAIINELDYDEPWTIRRMMQTLGTDVMVAVNTNYWMIPLFKASLNKVMIIPDIRQTHEIEFIRNNGSMMFVYRDTKMCDNHITERGLDPLEHEPIIHNDADLASFCDNVLTTYKELKCKSKYNNCNPN</sequence>
<dbReference type="Gene3D" id="3.40.50.300">
    <property type="entry name" value="P-loop containing nucleotide triphosphate hydrolases"/>
    <property type="match status" value="1"/>
</dbReference>
<dbReference type="Pfam" id="PF21448">
    <property type="entry name" value="DNMK"/>
    <property type="match status" value="1"/>
</dbReference>
<protein>
    <submittedName>
        <fullName evidence="1">DNMP kinase</fullName>
    </submittedName>
</protein>
<evidence type="ECO:0000313" key="2">
    <source>
        <dbReference type="Proteomes" id="UP000002236"/>
    </source>
</evidence>
<evidence type="ECO:0000313" key="1">
    <source>
        <dbReference type="EMBL" id="ADM80165.1"/>
    </source>
</evidence>
<dbReference type="KEGG" id="vg:9861729"/>
<name>E1A276_9CAUD</name>
<dbReference type="Proteomes" id="UP000002236">
    <property type="component" value="Segment"/>
</dbReference>
<gene>
    <name evidence="1" type="ORF">phiAS5_ORF0322</name>
</gene>
<dbReference type="SUPFAM" id="SSF52540">
    <property type="entry name" value="P-loop containing nucleoside triphosphate hydrolases"/>
    <property type="match status" value="1"/>
</dbReference>
<dbReference type="GO" id="GO:0016301">
    <property type="term" value="F:kinase activity"/>
    <property type="evidence" value="ECO:0007669"/>
    <property type="project" value="UniProtKB-KW"/>
</dbReference>
<organism evidence="1 2">
    <name type="scientific">Aeromonas phage phiAS5</name>
    <dbReference type="NCBI Taxonomy" id="879630"/>
    <lineage>
        <taxon>Viruses</taxon>
        <taxon>Duplodnaviria</taxon>
        <taxon>Heunggongvirae</taxon>
        <taxon>Uroviricota</taxon>
        <taxon>Caudoviricetes</taxon>
        <taxon>Pantevenvirales</taxon>
        <taxon>Straboviridae</taxon>
        <taxon>Chrysonvirus</taxon>
        <taxon>Chrysonvirus as5</taxon>
    </lineage>
</organism>
<dbReference type="Gene3D" id="1.10.238.70">
    <property type="match status" value="1"/>
</dbReference>
<dbReference type="EMBL" id="HM452126">
    <property type="protein sequence ID" value="ADM80165.1"/>
    <property type="molecule type" value="Genomic_DNA"/>
</dbReference>
<dbReference type="GeneID" id="9861729"/>
<keyword evidence="1" id="KW-0808">Transferase</keyword>